<keyword evidence="1" id="KW-0812">Transmembrane</keyword>
<feature type="transmembrane region" description="Helical" evidence="1">
    <location>
        <begin position="31"/>
        <end position="49"/>
    </location>
</feature>
<reference evidence="2 3" key="1">
    <citation type="submission" date="2023-07" db="EMBL/GenBank/DDBJ databases">
        <authorList>
            <person name="Lian W.-H."/>
        </authorList>
    </citation>
    <scope>NUCLEOTIDE SEQUENCE [LARGE SCALE GENOMIC DNA]</scope>
    <source>
        <strain evidence="2 3">SYSU DXS3180</strain>
    </source>
</reference>
<gene>
    <name evidence="2" type="ORF">QTN47_27020</name>
</gene>
<dbReference type="EMBL" id="JAULBC010000014">
    <property type="protein sequence ID" value="MEX6691191.1"/>
    <property type="molecule type" value="Genomic_DNA"/>
</dbReference>
<evidence type="ECO:0000256" key="1">
    <source>
        <dbReference type="SAM" id="Phobius"/>
    </source>
</evidence>
<keyword evidence="1" id="KW-1133">Transmembrane helix</keyword>
<keyword evidence="3" id="KW-1185">Reference proteome</keyword>
<accession>A0ABV3ZMS7</accession>
<dbReference type="RefSeq" id="WP_369332607.1">
    <property type="nucleotide sequence ID" value="NZ_JAULBC010000014.1"/>
</dbReference>
<dbReference type="PROSITE" id="PS51257">
    <property type="entry name" value="PROKAR_LIPOPROTEIN"/>
    <property type="match status" value="1"/>
</dbReference>
<organism evidence="2 3">
    <name type="scientific">Danxiaibacter flavus</name>
    <dbReference type="NCBI Taxonomy" id="3049108"/>
    <lineage>
        <taxon>Bacteria</taxon>
        <taxon>Pseudomonadati</taxon>
        <taxon>Bacteroidota</taxon>
        <taxon>Chitinophagia</taxon>
        <taxon>Chitinophagales</taxon>
        <taxon>Chitinophagaceae</taxon>
        <taxon>Danxiaibacter</taxon>
    </lineage>
</organism>
<sequence>MKPLYHFLLIMCVILVGGCSAIAGIFKAGMWTGILIVVVVVGVVIWLITKSGNK</sequence>
<dbReference type="Proteomes" id="UP001560573">
    <property type="component" value="Unassembled WGS sequence"/>
</dbReference>
<proteinExistence type="predicted"/>
<keyword evidence="2" id="KW-0808">Transferase</keyword>
<dbReference type="GO" id="GO:0016779">
    <property type="term" value="F:nucleotidyltransferase activity"/>
    <property type="evidence" value="ECO:0007669"/>
    <property type="project" value="UniProtKB-KW"/>
</dbReference>
<name>A0ABV3ZMS7_9BACT</name>
<comment type="caution">
    <text evidence="2">The sequence shown here is derived from an EMBL/GenBank/DDBJ whole genome shotgun (WGS) entry which is preliminary data.</text>
</comment>
<evidence type="ECO:0000313" key="2">
    <source>
        <dbReference type="EMBL" id="MEX6691191.1"/>
    </source>
</evidence>
<keyword evidence="1" id="KW-0472">Membrane</keyword>
<evidence type="ECO:0000313" key="3">
    <source>
        <dbReference type="Proteomes" id="UP001560573"/>
    </source>
</evidence>
<protein>
    <submittedName>
        <fullName evidence="2">Phosphatidate cytidylyltransferase</fullName>
    </submittedName>
</protein>
<keyword evidence="2" id="KW-0548">Nucleotidyltransferase</keyword>